<name>A0ABN7X3C9_GIGMA</name>
<evidence type="ECO:0000313" key="2">
    <source>
        <dbReference type="Proteomes" id="UP000789901"/>
    </source>
</evidence>
<organism evidence="1 2">
    <name type="scientific">Gigaspora margarita</name>
    <dbReference type="NCBI Taxonomy" id="4874"/>
    <lineage>
        <taxon>Eukaryota</taxon>
        <taxon>Fungi</taxon>
        <taxon>Fungi incertae sedis</taxon>
        <taxon>Mucoromycota</taxon>
        <taxon>Glomeromycotina</taxon>
        <taxon>Glomeromycetes</taxon>
        <taxon>Diversisporales</taxon>
        <taxon>Gigasporaceae</taxon>
        <taxon>Gigaspora</taxon>
    </lineage>
</organism>
<dbReference type="Proteomes" id="UP000789901">
    <property type="component" value="Unassembled WGS sequence"/>
</dbReference>
<feature type="non-terminal residue" evidence="1">
    <location>
        <position position="116"/>
    </location>
</feature>
<keyword evidence="2" id="KW-1185">Reference proteome</keyword>
<proteinExistence type="predicted"/>
<comment type="caution">
    <text evidence="1">The sequence shown here is derived from an EMBL/GenBank/DDBJ whole genome shotgun (WGS) entry which is preliminary data.</text>
</comment>
<protein>
    <submittedName>
        <fullName evidence="1">5015_t:CDS:1</fullName>
    </submittedName>
</protein>
<reference evidence="1 2" key="1">
    <citation type="submission" date="2021-06" db="EMBL/GenBank/DDBJ databases">
        <authorList>
            <person name="Kallberg Y."/>
            <person name="Tangrot J."/>
            <person name="Rosling A."/>
        </authorList>
    </citation>
    <scope>NUCLEOTIDE SEQUENCE [LARGE SCALE GENOMIC DNA]</scope>
    <source>
        <strain evidence="1 2">120-4 pot B 10/14</strain>
    </source>
</reference>
<accession>A0ABN7X3C9</accession>
<sequence>ITENYLKYLNRAKQEHDYYNANIKLAIDDSNRNSNNLSKTKQQFKSFKGCAHIAYNWTQNLLVSYSLQQIGFLFFKSPKKVHLFEVCNIGNYPYTEQTNYTIDKAEMPDDSKQEKG</sequence>
<feature type="non-terminal residue" evidence="1">
    <location>
        <position position="1"/>
    </location>
</feature>
<gene>
    <name evidence="1" type="ORF">GMARGA_LOCUS38046</name>
</gene>
<evidence type="ECO:0000313" key="1">
    <source>
        <dbReference type="EMBL" id="CAG8846196.1"/>
    </source>
</evidence>
<dbReference type="EMBL" id="CAJVQB010082484">
    <property type="protein sequence ID" value="CAG8846196.1"/>
    <property type="molecule type" value="Genomic_DNA"/>
</dbReference>